<organism evidence="5 6">
    <name type="scientific">Ostreococcus tauri</name>
    <name type="common">Marine green alga</name>
    <dbReference type="NCBI Taxonomy" id="70448"/>
    <lineage>
        <taxon>Eukaryota</taxon>
        <taxon>Viridiplantae</taxon>
        <taxon>Chlorophyta</taxon>
        <taxon>Mamiellophyceae</taxon>
        <taxon>Mamiellales</taxon>
        <taxon>Bathycoccaceae</taxon>
        <taxon>Ostreococcus</taxon>
    </lineage>
</organism>
<dbReference type="GeneID" id="34946228"/>
<dbReference type="InterPro" id="IPR045173">
    <property type="entry name" value="Cdt1"/>
</dbReference>
<dbReference type="InterPro" id="IPR038090">
    <property type="entry name" value="Cdt1_C_WH_dom_sf"/>
</dbReference>
<dbReference type="Proteomes" id="UP000009170">
    <property type="component" value="Unassembled WGS sequence"/>
</dbReference>
<sequence length="427" mass="46063">MSRGRVMARLALDAIDANVGARAGAASASEKDGDGANLNSKRRQANDSNVSSTKRTKGEADASDGAASRENARDAASRARASASASEGGRAGTMTDGRALPMKFRRALDACESTLFVARFMRARGILANADAVCANVERATGSRCTLETLRLVAALSGGGVRLRARGSRTDARRVRVEVDFGDGDEANGDVTGLAAMKARVEEIRVRMIETVAKVHGSDASGATMETWRDDFDLESVELPELAEIELEDEEEQRRVEPRLLSSSSAPILGESKERVSEGELIRTMSDLGPECKGLSKSAIQAVLERQAVVDAYNSPVAVADRERRRLYGRLPQVFDAVRSTFAAGKRRVMELNLLLDELARTNARAPVSNDELIDSIRILTRTCPEWCAIAPSRSGDEELFRIVNRDPGVARDARARVSALCRDAAK</sequence>
<evidence type="ECO:0000256" key="1">
    <source>
        <dbReference type="ARBA" id="ARBA00008356"/>
    </source>
</evidence>
<dbReference type="GO" id="GO:0000278">
    <property type="term" value="P:mitotic cell cycle"/>
    <property type="evidence" value="ECO:0007669"/>
    <property type="project" value="TreeGrafter"/>
</dbReference>
<comment type="similarity">
    <text evidence="1">Belongs to the Cdt1 family.</text>
</comment>
<reference evidence="6" key="1">
    <citation type="journal article" date="2006" name="Proc. Natl. Acad. Sci. U.S.A.">
        <title>Genome analysis of the smallest free-living eukaryote Ostreococcus tauri unveils many unique features.</title>
        <authorList>
            <person name="Derelle E."/>
            <person name="Ferraz C."/>
            <person name="Rombauts S."/>
            <person name="Rouze P."/>
            <person name="Worden A.Z."/>
            <person name="Robbens S."/>
            <person name="Partensky F."/>
            <person name="Degroeve S."/>
            <person name="Echeynie S."/>
            <person name="Cooke R."/>
            <person name="Saeys Y."/>
            <person name="Wuyts J."/>
            <person name="Jabbari K."/>
            <person name="Bowler C."/>
            <person name="Panaud O."/>
            <person name="Piegu B."/>
            <person name="Ball S.G."/>
            <person name="Ral J.-P."/>
            <person name="Bouget F.-Y."/>
            <person name="Piganeau G."/>
            <person name="De Baets B."/>
            <person name="Picard A."/>
            <person name="Delseny M."/>
            <person name="Demaille J."/>
            <person name="Van de Peer Y."/>
            <person name="Moreau H."/>
        </authorList>
    </citation>
    <scope>NUCLEOTIDE SEQUENCE [LARGE SCALE GENOMIC DNA]</scope>
    <source>
        <strain evidence="6">OTTH 0595 / CCAP 157/2 / RCC745</strain>
    </source>
</reference>
<accession>A0A090M5N0</accession>
<dbReference type="KEGG" id="ota:OT_ostta11g00750"/>
<reference evidence="5 6" key="2">
    <citation type="journal article" date="2014" name="BMC Genomics">
        <title>An improved genome of the model marine alga Ostreococcus tauri unfolds by assessing Illumina de novo assemblies.</title>
        <authorList>
            <person name="Blanc-Mathieu R."/>
            <person name="Verhelst B."/>
            <person name="Derelle E."/>
            <person name="Rombauts S."/>
            <person name="Bouget F.Y."/>
            <person name="Carre I."/>
            <person name="Chateau A."/>
            <person name="Eyre-Walker A."/>
            <person name="Grimsley N."/>
            <person name="Moreau H."/>
            <person name="Piegu B."/>
            <person name="Rivals E."/>
            <person name="Schackwitz W."/>
            <person name="Van de Peer Y."/>
            <person name="Piganeau G."/>
        </authorList>
    </citation>
    <scope>NUCLEOTIDE SEQUENCE [LARGE SCALE GENOMIC DNA]</scope>
    <source>
        <strain evidence="6">OTTH 0595 / CCAP 157/2 / RCC745</strain>
    </source>
</reference>
<evidence type="ECO:0000313" key="5">
    <source>
        <dbReference type="EMBL" id="CEF99555.1"/>
    </source>
</evidence>
<dbReference type="EMBL" id="CAID01000011">
    <property type="protein sequence ID" value="CEF99555.1"/>
    <property type="molecule type" value="Genomic_DNA"/>
</dbReference>
<feature type="domain" description="DNA replication factor Cdt1 C-terminal" evidence="4">
    <location>
        <begin position="315"/>
        <end position="392"/>
    </location>
</feature>
<dbReference type="InParanoid" id="A0A090M5N0"/>
<dbReference type="Pfam" id="PF16679">
    <property type="entry name" value="CDT1_C"/>
    <property type="match status" value="1"/>
</dbReference>
<dbReference type="STRING" id="70448.A0A090M5N0"/>
<evidence type="ECO:0000259" key="4">
    <source>
        <dbReference type="Pfam" id="PF16679"/>
    </source>
</evidence>
<dbReference type="InterPro" id="IPR032054">
    <property type="entry name" value="Cdt1_C"/>
</dbReference>
<dbReference type="Gene3D" id="1.10.10.1420">
    <property type="entry name" value="DNA replication factor Cdt1, C-terminal WH domain"/>
    <property type="match status" value="1"/>
</dbReference>
<comment type="caution">
    <text evidence="5">The sequence shown here is derived from an EMBL/GenBank/DDBJ whole genome shotgun (WGS) entry which is preliminary data.</text>
</comment>
<keyword evidence="2" id="KW-0131">Cell cycle</keyword>
<dbReference type="GO" id="GO:0071163">
    <property type="term" value="P:DNA replication preinitiation complex assembly"/>
    <property type="evidence" value="ECO:0007669"/>
    <property type="project" value="InterPro"/>
</dbReference>
<protein>
    <submittedName>
        <fullName evidence="5">Unnamed product</fullName>
    </submittedName>
</protein>
<proteinExistence type="inferred from homology"/>
<dbReference type="GO" id="GO:0000076">
    <property type="term" value="P:DNA replication checkpoint signaling"/>
    <property type="evidence" value="ECO:0007669"/>
    <property type="project" value="TreeGrafter"/>
</dbReference>
<dbReference type="GO" id="GO:0003677">
    <property type="term" value="F:DNA binding"/>
    <property type="evidence" value="ECO:0007669"/>
    <property type="project" value="InterPro"/>
</dbReference>
<dbReference type="AlphaFoldDB" id="A0A090M5N0"/>
<dbReference type="GO" id="GO:0030174">
    <property type="term" value="P:regulation of DNA-templated DNA replication initiation"/>
    <property type="evidence" value="ECO:0007669"/>
    <property type="project" value="InterPro"/>
</dbReference>
<dbReference type="GO" id="GO:0070182">
    <property type="term" value="F:DNA polymerase binding"/>
    <property type="evidence" value="ECO:0007669"/>
    <property type="project" value="TreeGrafter"/>
</dbReference>
<evidence type="ECO:0000256" key="2">
    <source>
        <dbReference type="ARBA" id="ARBA00023306"/>
    </source>
</evidence>
<dbReference type="PANTHER" id="PTHR28637">
    <property type="entry name" value="DNA REPLICATION FACTOR CDT1"/>
    <property type="match status" value="1"/>
</dbReference>
<evidence type="ECO:0000256" key="3">
    <source>
        <dbReference type="SAM" id="MobiDB-lite"/>
    </source>
</evidence>
<dbReference type="RefSeq" id="XP_022839899.1">
    <property type="nucleotide sequence ID" value="XM_022982956.1"/>
</dbReference>
<gene>
    <name evidence="5" type="ORF">OT_ostta11g00750</name>
</gene>
<evidence type="ECO:0000313" key="6">
    <source>
        <dbReference type="Proteomes" id="UP000009170"/>
    </source>
</evidence>
<feature type="region of interest" description="Disordered" evidence="3">
    <location>
        <begin position="21"/>
        <end position="97"/>
    </location>
</feature>
<name>A0A090M5N0_OSTTA</name>
<feature type="compositionally biased region" description="Low complexity" evidence="3">
    <location>
        <begin position="78"/>
        <end position="88"/>
    </location>
</feature>
<keyword evidence="6" id="KW-1185">Reference proteome</keyword>
<dbReference type="OrthoDB" id="341730at2759"/>
<dbReference type="PANTHER" id="PTHR28637:SF1">
    <property type="entry name" value="DNA REPLICATION FACTOR CDT1"/>
    <property type="match status" value="1"/>
</dbReference>
<dbReference type="GO" id="GO:0005634">
    <property type="term" value="C:nucleus"/>
    <property type="evidence" value="ECO:0007669"/>
    <property type="project" value="TreeGrafter"/>
</dbReference>